<accession>S7N7D8</accession>
<evidence type="ECO:0000313" key="2">
    <source>
        <dbReference type="Proteomes" id="UP000052978"/>
    </source>
</evidence>
<protein>
    <submittedName>
        <fullName evidence="1">Uncharacterized protein</fullName>
    </submittedName>
</protein>
<dbReference type="PROSITE" id="PS51257">
    <property type="entry name" value="PROKAR_LIPOPROTEIN"/>
    <property type="match status" value="1"/>
</dbReference>
<proteinExistence type="predicted"/>
<organism evidence="1 2">
    <name type="scientific">Myotis brandtii</name>
    <name type="common">Brandt's bat</name>
    <dbReference type="NCBI Taxonomy" id="109478"/>
    <lineage>
        <taxon>Eukaryota</taxon>
        <taxon>Metazoa</taxon>
        <taxon>Chordata</taxon>
        <taxon>Craniata</taxon>
        <taxon>Vertebrata</taxon>
        <taxon>Euteleostomi</taxon>
        <taxon>Mammalia</taxon>
        <taxon>Eutheria</taxon>
        <taxon>Laurasiatheria</taxon>
        <taxon>Chiroptera</taxon>
        <taxon>Yangochiroptera</taxon>
        <taxon>Vespertilionidae</taxon>
        <taxon>Myotis</taxon>
    </lineage>
</organism>
<keyword evidence="2" id="KW-1185">Reference proteome</keyword>
<reference evidence="1 2" key="1">
    <citation type="journal article" date="2013" name="Nat. Commun.">
        <title>Genome analysis reveals insights into physiology and longevity of the Brandt's bat Myotis brandtii.</title>
        <authorList>
            <person name="Seim I."/>
            <person name="Fang X."/>
            <person name="Xiong Z."/>
            <person name="Lobanov A.V."/>
            <person name="Huang Z."/>
            <person name="Ma S."/>
            <person name="Feng Y."/>
            <person name="Turanov A.A."/>
            <person name="Zhu Y."/>
            <person name="Lenz T.L."/>
            <person name="Gerashchenko M.V."/>
            <person name="Fan D."/>
            <person name="Hee Yim S."/>
            <person name="Yao X."/>
            <person name="Jordan D."/>
            <person name="Xiong Y."/>
            <person name="Ma Y."/>
            <person name="Lyapunov A.N."/>
            <person name="Chen G."/>
            <person name="Kulakova O.I."/>
            <person name="Sun Y."/>
            <person name="Lee S.G."/>
            <person name="Bronson R.T."/>
            <person name="Moskalev A.A."/>
            <person name="Sunyaev S.R."/>
            <person name="Zhang G."/>
            <person name="Krogh A."/>
            <person name="Wang J."/>
            <person name="Gladyshev V.N."/>
        </authorList>
    </citation>
    <scope>NUCLEOTIDE SEQUENCE [LARGE SCALE GENOMIC DNA]</scope>
</reference>
<evidence type="ECO:0000313" key="1">
    <source>
        <dbReference type="EMBL" id="EPQ13019.1"/>
    </source>
</evidence>
<dbReference type="Proteomes" id="UP000052978">
    <property type="component" value="Unassembled WGS sequence"/>
</dbReference>
<gene>
    <name evidence="1" type="ORF">D623_10032387</name>
</gene>
<dbReference type="EMBL" id="KE163658">
    <property type="protein sequence ID" value="EPQ13019.1"/>
    <property type="molecule type" value="Genomic_DNA"/>
</dbReference>
<dbReference type="AlphaFoldDB" id="S7N7D8"/>
<sequence length="52" mass="5505">MSHGNKNSQLYLRLVETSLNFFGTTGSCHPGPRHTLLSPRALALGPASQPGS</sequence>
<name>S7N7D8_MYOBR</name>